<organism evidence="1 2">
    <name type="scientific">Gigaspora margarita</name>
    <dbReference type="NCBI Taxonomy" id="4874"/>
    <lineage>
        <taxon>Eukaryota</taxon>
        <taxon>Fungi</taxon>
        <taxon>Fungi incertae sedis</taxon>
        <taxon>Mucoromycota</taxon>
        <taxon>Glomeromycotina</taxon>
        <taxon>Glomeromycetes</taxon>
        <taxon>Diversisporales</taxon>
        <taxon>Gigasporaceae</taxon>
        <taxon>Gigaspora</taxon>
    </lineage>
</organism>
<dbReference type="Proteomes" id="UP000789901">
    <property type="component" value="Unassembled WGS sequence"/>
</dbReference>
<name>A0ABN7X2Q0_GIGMA</name>
<feature type="non-terminal residue" evidence="1">
    <location>
        <position position="1"/>
    </location>
</feature>
<evidence type="ECO:0000313" key="2">
    <source>
        <dbReference type="Proteomes" id="UP000789901"/>
    </source>
</evidence>
<protein>
    <submittedName>
        <fullName evidence="1">5317_t:CDS:1</fullName>
    </submittedName>
</protein>
<evidence type="ECO:0000313" key="1">
    <source>
        <dbReference type="EMBL" id="CAG8846491.1"/>
    </source>
</evidence>
<keyword evidence="2" id="KW-1185">Reference proteome</keyword>
<gene>
    <name evidence="1" type="ORF">GMARGA_LOCUS38188</name>
</gene>
<accession>A0ABN7X2Q0</accession>
<reference evidence="1 2" key="1">
    <citation type="submission" date="2021-06" db="EMBL/GenBank/DDBJ databases">
        <authorList>
            <person name="Kallberg Y."/>
            <person name="Tangrot J."/>
            <person name="Rosling A."/>
        </authorList>
    </citation>
    <scope>NUCLEOTIDE SEQUENCE [LARGE SCALE GENOMIC DNA]</scope>
    <source>
        <strain evidence="1 2">120-4 pot B 10/14</strain>
    </source>
</reference>
<sequence>YGGYKSERNVTTMIITMIITLITTHNSNNGYYSGYGYGEYKNIMSYLNLTTSIDSFE</sequence>
<feature type="non-terminal residue" evidence="1">
    <location>
        <position position="57"/>
    </location>
</feature>
<comment type="caution">
    <text evidence="1">The sequence shown here is derived from an EMBL/GenBank/DDBJ whole genome shotgun (WGS) entry which is preliminary data.</text>
</comment>
<proteinExistence type="predicted"/>
<dbReference type="EMBL" id="CAJVQB010083777">
    <property type="protein sequence ID" value="CAG8846491.1"/>
    <property type="molecule type" value="Genomic_DNA"/>
</dbReference>